<organism evidence="1 2">
    <name type="scientific">Paraburkholderia lacunae</name>
    <dbReference type="NCBI Taxonomy" id="2211104"/>
    <lineage>
        <taxon>Bacteria</taxon>
        <taxon>Pseudomonadati</taxon>
        <taxon>Pseudomonadota</taxon>
        <taxon>Betaproteobacteria</taxon>
        <taxon>Burkholderiales</taxon>
        <taxon>Burkholderiaceae</taxon>
        <taxon>Paraburkholderia</taxon>
    </lineage>
</organism>
<reference evidence="2" key="1">
    <citation type="submission" date="2018-05" db="EMBL/GenBank/DDBJ databases">
        <authorList>
            <person name="Feng T."/>
        </authorList>
    </citation>
    <scope>NUCLEOTIDE SEQUENCE [LARGE SCALE GENOMIC DNA]</scope>
    <source>
        <strain evidence="2">S27</strain>
    </source>
</reference>
<dbReference type="InterPro" id="IPR025048">
    <property type="entry name" value="DUF3987"/>
</dbReference>
<evidence type="ECO:0008006" key="3">
    <source>
        <dbReference type="Google" id="ProtNLM"/>
    </source>
</evidence>
<name>A0A370NFW8_9BURK</name>
<sequence length="531" mass="57794">MNDYISEDQCARLAAINDAAKERIEINAARDAFLNRGGDANEEWPTPQPLTVSIEPLEYPVEALPLCIRAAVEEVCGFVQAPLPMVASSAIAALSLSIQALVDVERAGRLAGPASLFMLTIAESGERKSTSDAFFTAAVREYQSEQQELFTPVLKNFKADIQAWEAKVGGIKEKIKQEAKSRKSTVTLEADLRDIENDKPEPPRVPRLIYADVTPEALAFSLAKQWPSGGVVSAEAGIVFGSHGMGPDSVMRNLAMLNQLWDGNTLTIDRRTSDSYAVHGARLTVALQVQEATFRSFFKKTGTLARGTGFMARFLMAWPQSTQGTRLFKEAPEQWPHMAMFNQRIGEILRTPVPMDDDGHLQPQMLTLSPDAKVAWIAFHDAVEVQLLDGGDLHDVRDVASKSADNAARLAALFHVFSGATGPIGLDALESASSIVAWYLSESKRFFSELAVPDDVMDAAKLDAWLIKRCGTQRTDAISRRDAQNGGPLRNGDHLAAALKALTDLDRVRVAHAGKQIVIHVNPALLDGGAK</sequence>
<proteinExistence type="predicted"/>
<protein>
    <recommendedName>
        <fullName evidence="3">DUF3987 domain-containing protein</fullName>
    </recommendedName>
</protein>
<dbReference type="Proteomes" id="UP000254875">
    <property type="component" value="Unassembled WGS sequence"/>
</dbReference>
<dbReference type="RefSeq" id="WP_115098850.1">
    <property type="nucleotide sequence ID" value="NZ_QHKS01000001.1"/>
</dbReference>
<dbReference type="Pfam" id="PF13148">
    <property type="entry name" value="DUF3987"/>
    <property type="match status" value="1"/>
</dbReference>
<gene>
    <name evidence="1" type="ORF">DLM46_01005</name>
</gene>
<dbReference type="AlphaFoldDB" id="A0A370NFW8"/>
<comment type="caution">
    <text evidence="1">The sequence shown here is derived from an EMBL/GenBank/DDBJ whole genome shotgun (WGS) entry which is preliminary data.</text>
</comment>
<keyword evidence="2" id="KW-1185">Reference proteome</keyword>
<evidence type="ECO:0000313" key="2">
    <source>
        <dbReference type="Proteomes" id="UP000254875"/>
    </source>
</evidence>
<accession>A0A370NFW8</accession>
<dbReference type="EMBL" id="QHKS01000001">
    <property type="protein sequence ID" value="RDK04484.1"/>
    <property type="molecule type" value="Genomic_DNA"/>
</dbReference>
<dbReference type="OrthoDB" id="9067983at2"/>
<evidence type="ECO:0000313" key="1">
    <source>
        <dbReference type="EMBL" id="RDK04484.1"/>
    </source>
</evidence>